<dbReference type="CDD" id="cd01400">
    <property type="entry name" value="6PGL"/>
    <property type="match status" value="1"/>
</dbReference>
<dbReference type="EC" id="3.1.1.31" evidence="5 7"/>
<dbReference type="PANTHER" id="PTHR11054:SF0">
    <property type="entry name" value="6-PHOSPHOGLUCONOLACTONASE"/>
    <property type="match status" value="1"/>
</dbReference>
<reference evidence="9" key="1">
    <citation type="submission" date="2022-11" db="EMBL/GenBank/DDBJ databases">
        <title>Draft genome sequence of Hoeflea poritis E7-10 and Hoeflea prorocentri PM5-8, separated from scleractinian coral Porites lutea and marine dinoflagellate.</title>
        <authorList>
            <person name="Zhang G."/>
            <person name="Wei Q."/>
            <person name="Cai L."/>
        </authorList>
    </citation>
    <scope>NUCLEOTIDE SEQUENCE</scope>
    <source>
        <strain evidence="9">PM5-8</strain>
    </source>
</reference>
<comment type="similarity">
    <text evidence="4 7">Belongs to the glucosamine/galactosamine-6-phosphate isomerase family. 6-phosphogluconolactonase subfamily.</text>
</comment>
<dbReference type="GO" id="GO:0005975">
    <property type="term" value="P:carbohydrate metabolic process"/>
    <property type="evidence" value="ECO:0007669"/>
    <property type="project" value="UniProtKB-UniRule"/>
</dbReference>
<comment type="caution">
    <text evidence="9">The sequence shown here is derived from an EMBL/GenBank/DDBJ whole genome shotgun (WGS) entry which is preliminary data.</text>
</comment>
<comment type="function">
    <text evidence="2 7">Hydrolysis of 6-phosphogluconolactone to 6-phosphogluconate.</text>
</comment>
<evidence type="ECO:0000256" key="7">
    <source>
        <dbReference type="RuleBase" id="RU365095"/>
    </source>
</evidence>
<evidence type="ECO:0000256" key="2">
    <source>
        <dbReference type="ARBA" id="ARBA00002681"/>
    </source>
</evidence>
<name>A0A9X3ZHZ2_9HYPH</name>
<feature type="domain" description="Glucosamine/galactosamine-6-phosphate isomerase" evidence="8">
    <location>
        <begin position="11"/>
        <end position="223"/>
    </location>
</feature>
<dbReference type="InterPro" id="IPR006148">
    <property type="entry name" value="Glc/Gal-6P_isomerase"/>
</dbReference>
<evidence type="ECO:0000256" key="4">
    <source>
        <dbReference type="ARBA" id="ARBA00010662"/>
    </source>
</evidence>
<protein>
    <recommendedName>
        <fullName evidence="6 7">6-phosphogluconolactonase</fullName>
        <shortName evidence="7">6PGL</shortName>
        <ecNumber evidence="5 7">3.1.1.31</ecNumber>
    </recommendedName>
</protein>
<evidence type="ECO:0000256" key="1">
    <source>
        <dbReference type="ARBA" id="ARBA00000832"/>
    </source>
</evidence>
<evidence type="ECO:0000256" key="6">
    <source>
        <dbReference type="ARBA" id="ARBA00020337"/>
    </source>
</evidence>
<evidence type="ECO:0000256" key="5">
    <source>
        <dbReference type="ARBA" id="ARBA00013198"/>
    </source>
</evidence>
<dbReference type="GO" id="GO:0006098">
    <property type="term" value="P:pentose-phosphate shunt"/>
    <property type="evidence" value="ECO:0007669"/>
    <property type="project" value="InterPro"/>
</dbReference>
<keyword evidence="7 9" id="KW-0378">Hydrolase</keyword>
<evidence type="ECO:0000313" key="9">
    <source>
        <dbReference type="EMBL" id="MDA5400162.1"/>
    </source>
</evidence>
<dbReference type="Gene3D" id="3.40.50.1360">
    <property type="match status" value="1"/>
</dbReference>
<comment type="catalytic activity">
    <reaction evidence="1 7">
        <text>6-phospho-D-glucono-1,5-lactone + H2O = 6-phospho-D-gluconate + H(+)</text>
        <dbReference type="Rhea" id="RHEA:12556"/>
        <dbReference type="ChEBI" id="CHEBI:15377"/>
        <dbReference type="ChEBI" id="CHEBI:15378"/>
        <dbReference type="ChEBI" id="CHEBI:57955"/>
        <dbReference type="ChEBI" id="CHEBI:58759"/>
        <dbReference type="EC" id="3.1.1.31"/>
    </reaction>
</comment>
<accession>A0A9X3ZHZ2</accession>
<comment type="pathway">
    <text evidence="3 7">Carbohydrate degradation; pentose phosphate pathway; D-ribulose 5-phosphate from D-glucose 6-phosphate (oxidative stage): step 2/3.</text>
</comment>
<gene>
    <name evidence="7 9" type="primary">pgl</name>
    <name evidence="9" type="ORF">OQ273_16405</name>
</gene>
<dbReference type="GO" id="GO:0017057">
    <property type="term" value="F:6-phosphogluconolactonase activity"/>
    <property type="evidence" value="ECO:0007669"/>
    <property type="project" value="UniProtKB-UniRule"/>
</dbReference>
<dbReference type="SUPFAM" id="SSF100950">
    <property type="entry name" value="NagB/RpiA/CoA transferase-like"/>
    <property type="match status" value="1"/>
</dbReference>
<evidence type="ECO:0000256" key="3">
    <source>
        <dbReference type="ARBA" id="ARBA00004961"/>
    </source>
</evidence>
<organism evidence="9 10">
    <name type="scientific">Hoeflea prorocentri</name>
    <dbReference type="NCBI Taxonomy" id="1922333"/>
    <lineage>
        <taxon>Bacteria</taxon>
        <taxon>Pseudomonadati</taxon>
        <taxon>Pseudomonadota</taxon>
        <taxon>Alphaproteobacteria</taxon>
        <taxon>Hyphomicrobiales</taxon>
        <taxon>Rhizobiaceae</taxon>
        <taxon>Hoeflea</taxon>
    </lineage>
</organism>
<dbReference type="PANTHER" id="PTHR11054">
    <property type="entry name" value="6-PHOSPHOGLUCONOLACTONASE"/>
    <property type="match status" value="1"/>
</dbReference>
<evidence type="ECO:0000313" key="10">
    <source>
        <dbReference type="Proteomes" id="UP001151234"/>
    </source>
</evidence>
<keyword evidence="10" id="KW-1185">Reference proteome</keyword>
<dbReference type="Pfam" id="PF01182">
    <property type="entry name" value="Glucosamine_iso"/>
    <property type="match status" value="1"/>
</dbReference>
<dbReference type="InterPro" id="IPR039104">
    <property type="entry name" value="6PGL"/>
</dbReference>
<dbReference type="InterPro" id="IPR005900">
    <property type="entry name" value="6-phosphogluconolactonase_DevB"/>
</dbReference>
<dbReference type="NCBIfam" id="TIGR01198">
    <property type="entry name" value="pgl"/>
    <property type="match status" value="1"/>
</dbReference>
<evidence type="ECO:0000259" key="8">
    <source>
        <dbReference type="Pfam" id="PF01182"/>
    </source>
</evidence>
<sequence>MSEPEITRFADGDALAQSLSANVAGLLQSAVDADGAAFFAVSGGNTPRLFFRQLSAADIDWKKVTVTLVDERFVPPSSERSNQRLAAMNLLQDKAALAAFIPLYSDGMTADAAARDAALKFGEIGKPLDVAVLGLGTDGHTASWFPGSPDLGMLTDPQQGFQVMATEAPGQPETRLTLTLPPLMRAKNVILHIEGKQKRSVLENAMNSGPVEELPVRAILRRTERPLKVYWAP</sequence>
<dbReference type="EMBL" id="JAPJZI010000001">
    <property type="protein sequence ID" value="MDA5400162.1"/>
    <property type="molecule type" value="Genomic_DNA"/>
</dbReference>
<dbReference type="AlphaFoldDB" id="A0A9X3ZHZ2"/>
<dbReference type="InterPro" id="IPR037171">
    <property type="entry name" value="NagB/RpiA_transferase-like"/>
</dbReference>
<dbReference type="RefSeq" id="WP_267991568.1">
    <property type="nucleotide sequence ID" value="NZ_JAPJZI010000001.1"/>
</dbReference>
<dbReference type="Proteomes" id="UP001151234">
    <property type="component" value="Unassembled WGS sequence"/>
</dbReference>
<proteinExistence type="inferred from homology"/>